<evidence type="ECO:0000313" key="3">
    <source>
        <dbReference type="EMBL" id="SKA73895.1"/>
    </source>
</evidence>
<organism evidence="3 4">
    <name type="scientific">Enterovibrio nigricans DSM 22720</name>
    <dbReference type="NCBI Taxonomy" id="1121868"/>
    <lineage>
        <taxon>Bacteria</taxon>
        <taxon>Pseudomonadati</taxon>
        <taxon>Pseudomonadota</taxon>
        <taxon>Gammaproteobacteria</taxon>
        <taxon>Vibrionales</taxon>
        <taxon>Vibrionaceae</taxon>
        <taxon>Enterovibrio</taxon>
    </lineage>
</organism>
<keyword evidence="2" id="KW-0812">Transmembrane</keyword>
<proteinExistence type="predicted"/>
<name>A0A1T4WAC0_9GAMM</name>
<dbReference type="AlphaFoldDB" id="A0A1T4WAC0"/>
<evidence type="ECO:0000313" key="4">
    <source>
        <dbReference type="Proteomes" id="UP000190162"/>
    </source>
</evidence>
<protein>
    <recommendedName>
        <fullName evidence="5">DUF3800 domain-containing protein</fullName>
    </recommendedName>
</protein>
<dbReference type="OrthoDB" id="4071750at2"/>
<dbReference type="Proteomes" id="UP000190162">
    <property type="component" value="Unassembled WGS sequence"/>
</dbReference>
<evidence type="ECO:0008006" key="5">
    <source>
        <dbReference type="Google" id="ProtNLM"/>
    </source>
</evidence>
<evidence type="ECO:0000256" key="2">
    <source>
        <dbReference type="SAM" id="Phobius"/>
    </source>
</evidence>
<sequence length="421" mass="47410">MSKNSKHKRQKKRAKAQKVANQKSENIRKKQNLIPTIYFDESGNTGSNLLDNNQPVFTLASCDLSYKEAERLLELVGSRAESELHFKRLKRNRAGQDGIVRLLSDSAINPNSVKINVFLKRFMVTSKIVDLLIEHMLHLKGVDLYVNGQNIALSNMLFICLQSFCDEELVDEMYKLFVQMIKEQTPESIEVFYTAVESVKASSSSDGFKSDLNQILETKQVIDSALADLDKSALDPSIPALFAQCIQWGQEYPKGFHLVHDDSHSIEKQREMFGMFMDWTQDSVELGYDRRKFGLPLKGKSLKFADSKKHKQIQVADIIASSFAYWAAGVSRGEIEGGTPMLGYVFVTCSMLSLAWTAHLRASLAEKYGSVVSMLYQYISVAVLGIVVVFAMDLDLSQINIILSSPLLCYRRCKNDPLTSI</sequence>
<gene>
    <name evidence="3" type="ORF">SAMN02745132_04833</name>
</gene>
<keyword evidence="4" id="KW-1185">Reference proteome</keyword>
<accession>A0A1T4WAC0</accession>
<dbReference type="EMBL" id="FUXU01000184">
    <property type="protein sequence ID" value="SKA73895.1"/>
    <property type="molecule type" value="Genomic_DNA"/>
</dbReference>
<feature type="transmembrane region" description="Helical" evidence="2">
    <location>
        <begin position="341"/>
        <end position="362"/>
    </location>
</feature>
<feature type="region of interest" description="Disordered" evidence="1">
    <location>
        <begin position="1"/>
        <end position="26"/>
    </location>
</feature>
<dbReference type="InterPro" id="IPR024524">
    <property type="entry name" value="DUF3800"/>
</dbReference>
<evidence type="ECO:0000256" key="1">
    <source>
        <dbReference type="SAM" id="MobiDB-lite"/>
    </source>
</evidence>
<feature type="compositionally biased region" description="Basic residues" evidence="1">
    <location>
        <begin position="1"/>
        <end position="16"/>
    </location>
</feature>
<feature type="transmembrane region" description="Helical" evidence="2">
    <location>
        <begin position="374"/>
        <end position="394"/>
    </location>
</feature>
<keyword evidence="2" id="KW-0472">Membrane</keyword>
<dbReference type="Pfam" id="PF12686">
    <property type="entry name" value="DUF3800"/>
    <property type="match status" value="1"/>
</dbReference>
<keyword evidence="2" id="KW-1133">Transmembrane helix</keyword>
<reference evidence="4" key="1">
    <citation type="submission" date="2017-02" db="EMBL/GenBank/DDBJ databases">
        <authorList>
            <person name="Varghese N."/>
            <person name="Submissions S."/>
        </authorList>
    </citation>
    <scope>NUCLEOTIDE SEQUENCE [LARGE SCALE GENOMIC DNA]</scope>
    <source>
        <strain evidence="4">DSM 22720</strain>
    </source>
</reference>